<keyword evidence="10" id="KW-0626">Porin</keyword>
<keyword evidence="21" id="KW-1185">Reference proteome</keyword>
<dbReference type="Gene3D" id="3.10.560.10">
    <property type="entry name" value="Outer membrane lipoprotein wza domain like"/>
    <property type="match status" value="6"/>
</dbReference>
<evidence type="ECO:0000256" key="11">
    <source>
        <dbReference type="ARBA" id="ARBA00023136"/>
    </source>
</evidence>
<evidence type="ECO:0000256" key="12">
    <source>
        <dbReference type="ARBA" id="ARBA00023139"/>
    </source>
</evidence>
<keyword evidence="11" id="KW-0472">Membrane</keyword>
<dbReference type="PANTHER" id="PTHR33619">
    <property type="entry name" value="POLYSACCHARIDE EXPORT PROTEIN GFCE-RELATED"/>
    <property type="match status" value="1"/>
</dbReference>
<dbReference type="InterPro" id="IPR019554">
    <property type="entry name" value="Soluble_ligand-bd"/>
</dbReference>
<evidence type="ECO:0000313" key="20">
    <source>
        <dbReference type="EMBL" id="TKT93281.1"/>
    </source>
</evidence>
<feature type="domain" description="Soluble ligand binding" evidence="18">
    <location>
        <begin position="673"/>
        <end position="715"/>
    </location>
</feature>
<evidence type="ECO:0000256" key="5">
    <source>
        <dbReference type="ARBA" id="ARBA00022597"/>
    </source>
</evidence>
<dbReference type="RefSeq" id="WP_137338957.1">
    <property type="nucleotide sequence ID" value="NZ_SZVO01000002.1"/>
</dbReference>
<dbReference type="Pfam" id="PF22461">
    <property type="entry name" value="SLBB_2"/>
    <property type="match status" value="1"/>
</dbReference>
<dbReference type="AlphaFoldDB" id="A0A4U6DA74"/>
<evidence type="ECO:0000256" key="16">
    <source>
        <dbReference type="SAM" id="SignalP"/>
    </source>
</evidence>
<gene>
    <name evidence="20" type="ORF">FDK13_05355</name>
</gene>
<keyword evidence="5" id="KW-0762">Sugar transport</keyword>
<evidence type="ECO:0000256" key="1">
    <source>
        <dbReference type="ARBA" id="ARBA00004571"/>
    </source>
</evidence>
<evidence type="ECO:0000259" key="19">
    <source>
        <dbReference type="Pfam" id="PF22461"/>
    </source>
</evidence>
<feature type="domain" description="SLBB" evidence="19">
    <location>
        <begin position="588"/>
        <end position="665"/>
    </location>
</feature>
<feature type="compositionally biased region" description="Polar residues" evidence="15">
    <location>
        <begin position="78"/>
        <end position="92"/>
    </location>
</feature>
<feature type="signal peptide" evidence="16">
    <location>
        <begin position="1"/>
        <end position="27"/>
    </location>
</feature>
<dbReference type="Proteomes" id="UP000304900">
    <property type="component" value="Unassembled WGS sequence"/>
</dbReference>
<comment type="caution">
    <text evidence="20">The sequence shown here is derived from an EMBL/GenBank/DDBJ whole genome shotgun (WGS) entry which is preliminary data.</text>
</comment>
<evidence type="ECO:0000256" key="4">
    <source>
        <dbReference type="ARBA" id="ARBA00022452"/>
    </source>
</evidence>
<accession>A0A4U6DA74</accession>
<evidence type="ECO:0000256" key="9">
    <source>
        <dbReference type="ARBA" id="ARBA00023065"/>
    </source>
</evidence>
<name>A0A4U6DA74_9BACT</name>
<dbReference type="GO" id="GO:0015288">
    <property type="term" value="F:porin activity"/>
    <property type="evidence" value="ECO:0007669"/>
    <property type="project" value="UniProtKB-KW"/>
</dbReference>
<evidence type="ECO:0000259" key="18">
    <source>
        <dbReference type="Pfam" id="PF10531"/>
    </source>
</evidence>
<dbReference type="InterPro" id="IPR003715">
    <property type="entry name" value="Poly_export_N"/>
</dbReference>
<dbReference type="InterPro" id="IPR049712">
    <property type="entry name" value="Poly_export"/>
</dbReference>
<dbReference type="InterPro" id="IPR054765">
    <property type="entry name" value="SLBB_dom"/>
</dbReference>
<feature type="domain" description="Soluble ligand binding" evidence="18">
    <location>
        <begin position="490"/>
        <end position="537"/>
    </location>
</feature>
<feature type="chain" id="PRO_5020205066" evidence="16">
    <location>
        <begin position="28"/>
        <end position="780"/>
    </location>
</feature>
<dbReference type="Pfam" id="PF02563">
    <property type="entry name" value="Poly_export"/>
    <property type="match status" value="1"/>
</dbReference>
<keyword evidence="3" id="KW-0813">Transport</keyword>
<protein>
    <submittedName>
        <fullName evidence="20">Polysaccharide export protein</fullName>
    </submittedName>
</protein>
<organism evidence="20 21">
    <name type="scientific">Dyadobacter frigoris</name>
    <dbReference type="NCBI Taxonomy" id="2576211"/>
    <lineage>
        <taxon>Bacteria</taxon>
        <taxon>Pseudomonadati</taxon>
        <taxon>Bacteroidota</taxon>
        <taxon>Cytophagia</taxon>
        <taxon>Cytophagales</taxon>
        <taxon>Spirosomataceae</taxon>
        <taxon>Dyadobacter</taxon>
    </lineage>
</organism>
<evidence type="ECO:0000256" key="14">
    <source>
        <dbReference type="ARBA" id="ARBA00023288"/>
    </source>
</evidence>
<feature type="domain" description="Polysaccharide export protein N-terminal" evidence="17">
    <location>
        <begin position="145"/>
        <end position="209"/>
    </location>
</feature>
<keyword evidence="7 16" id="KW-0732">Signal</keyword>
<evidence type="ECO:0000256" key="10">
    <source>
        <dbReference type="ARBA" id="ARBA00023114"/>
    </source>
</evidence>
<dbReference type="GO" id="GO:0015159">
    <property type="term" value="F:polysaccharide transmembrane transporter activity"/>
    <property type="evidence" value="ECO:0007669"/>
    <property type="project" value="InterPro"/>
</dbReference>
<dbReference type="GO" id="GO:0009279">
    <property type="term" value="C:cell outer membrane"/>
    <property type="evidence" value="ECO:0007669"/>
    <property type="project" value="UniProtKB-SubCell"/>
</dbReference>
<dbReference type="GO" id="GO:0006811">
    <property type="term" value="P:monoatomic ion transport"/>
    <property type="evidence" value="ECO:0007669"/>
    <property type="project" value="UniProtKB-KW"/>
</dbReference>
<keyword evidence="12" id="KW-0564">Palmitate</keyword>
<comment type="subcellular location">
    <subcellularLocation>
        <location evidence="1">Cell outer membrane</location>
        <topology evidence="1">Multi-pass membrane protein</topology>
    </subcellularLocation>
</comment>
<evidence type="ECO:0000259" key="17">
    <source>
        <dbReference type="Pfam" id="PF02563"/>
    </source>
</evidence>
<dbReference type="OrthoDB" id="9808948at2"/>
<evidence type="ECO:0000313" key="21">
    <source>
        <dbReference type="Proteomes" id="UP000304900"/>
    </source>
</evidence>
<feature type="domain" description="Soluble ligand binding" evidence="18">
    <location>
        <begin position="233"/>
        <end position="282"/>
    </location>
</feature>
<keyword evidence="6" id="KW-0812">Transmembrane</keyword>
<proteinExistence type="inferred from homology"/>
<dbReference type="EMBL" id="SZVO01000002">
    <property type="protein sequence ID" value="TKT93281.1"/>
    <property type="molecule type" value="Genomic_DNA"/>
</dbReference>
<keyword evidence="13" id="KW-0998">Cell outer membrane</keyword>
<keyword evidence="9" id="KW-0406">Ion transport</keyword>
<evidence type="ECO:0000256" key="3">
    <source>
        <dbReference type="ARBA" id="ARBA00022448"/>
    </source>
</evidence>
<evidence type="ECO:0000256" key="6">
    <source>
        <dbReference type="ARBA" id="ARBA00022692"/>
    </source>
</evidence>
<evidence type="ECO:0000256" key="7">
    <source>
        <dbReference type="ARBA" id="ARBA00022729"/>
    </source>
</evidence>
<keyword evidence="14" id="KW-0449">Lipoprotein</keyword>
<feature type="domain" description="Soluble ligand binding" evidence="18">
    <location>
        <begin position="316"/>
        <end position="360"/>
    </location>
</feature>
<evidence type="ECO:0000256" key="15">
    <source>
        <dbReference type="SAM" id="MobiDB-lite"/>
    </source>
</evidence>
<evidence type="ECO:0000256" key="8">
    <source>
        <dbReference type="ARBA" id="ARBA00023047"/>
    </source>
</evidence>
<dbReference type="Pfam" id="PF10531">
    <property type="entry name" value="SLBB"/>
    <property type="match status" value="4"/>
</dbReference>
<dbReference type="GO" id="GO:0046930">
    <property type="term" value="C:pore complex"/>
    <property type="evidence" value="ECO:0007669"/>
    <property type="project" value="UniProtKB-KW"/>
</dbReference>
<comment type="similarity">
    <text evidence="2">Belongs to the BexD/CtrA/VexA family.</text>
</comment>
<feature type="region of interest" description="Disordered" evidence="15">
    <location>
        <begin position="78"/>
        <end position="99"/>
    </location>
</feature>
<keyword evidence="8" id="KW-0625">Polysaccharide transport</keyword>
<evidence type="ECO:0000256" key="13">
    <source>
        <dbReference type="ARBA" id="ARBA00023237"/>
    </source>
</evidence>
<dbReference type="SUPFAM" id="SSF142984">
    <property type="entry name" value="Nqo1 middle domain-like"/>
    <property type="match status" value="1"/>
</dbReference>
<sequence length="780" mass="87150">MHCSILRKLFFSGILLFILQTQTTVFAQTVDPNSISNEQAVEFYKKAKASGLSDMDIEQAALQKGYTLDQISAMRNRLQQAQTSAPTQTNRSATDESRRKIADSTLVKVKPISKLPKEDSIRQIFGASFFENSAMSFEPNLRIATPRNYILGPDDELVVDIYGNSVDNFRLKVSPEGTVKMLNLAPVQVSGLTIEQASERIINRLRTAYSTLNRPGGGTYSTITLGNVRSIQVMITGEVTRPGSYTLPSLATAFNALYQSGGPNSNGSYRNIEIIRNGKIIRTVDLYGFLVDANLKDNISMQDQDIILIRPYEKRVELSGEVKHPALFEVKQGETFKDVIRYAGGFTPNAYAASIQFRRNTGKELKVGSVQADEINTLIPENGDNYRVGRILNRIENRVVIDGGVYRDGEYPIDEQTNTVKKLIKKADGLREDVFLNRAIIERKNETLRPEIISFDLGKLMNGEIEDISLKREDHIFIKTIDELKEAYLITVAGAVINPGTIDFHEGITVADAVFKSGGYMEGGIPYRIEVSRRIKNDTASIPSSQNVRIFSLDVDENLKLNPEDEKFKLSPFDVVYVRKSPRYEQQKAVTIVGEIMYPGTYTILTNFERITDLIPKAGGMKAEAYIRGARFYRNRELVAVDLNAILEKPSLPSNLLLQNGDSLRIPTKSETVRILGGVQNPSVVNFDPAFSFKDYISQAGGFSENAWKSRVYVSYPNGRTFRSKKFLFFSSRPKVEPGSIVTIPVKEKKAERQTSPGERIAILSLLTTVTISLISILNK</sequence>
<evidence type="ECO:0000256" key="2">
    <source>
        <dbReference type="ARBA" id="ARBA00009450"/>
    </source>
</evidence>
<reference evidence="20 21" key="1">
    <citation type="submission" date="2019-05" db="EMBL/GenBank/DDBJ databases">
        <title>Dyadobacter AR-3-8 sp. nov., isolated from arctic soil.</title>
        <authorList>
            <person name="Chaudhary D.K."/>
        </authorList>
    </citation>
    <scope>NUCLEOTIDE SEQUENCE [LARGE SCALE GENOMIC DNA]</scope>
    <source>
        <strain evidence="20 21">AR-3-8</strain>
    </source>
</reference>
<dbReference type="PANTHER" id="PTHR33619:SF3">
    <property type="entry name" value="POLYSACCHARIDE EXPORT PROTEIN GFCE-RELATED"/>
    <property type="match status" value="1"/>
</dbReference>
<keyword evidence="4" id="KW-1134">Transmembrane beta strand</keyword>